<keyword evidence="1" id="KW-0479">Metal-binding</keyword>
<dbReference type="Gene3D" id="2.60.40.420">
    <property type="entry name" value="Cupredoxins - blue copper proteins"/>
    <property type="match status" value="1"/>
</dbReference>
<name>A0ABY5DTQ7_9ACTN</name>
<feature type="signal peptide" evidence="3">
    <location>
        <begin position="1"/>
        <end position="28"/>
    </location>
</feature>
<sequence>MPTTTTMKRTVAAIGVAALLAPAGYIAAADASTTATIKLKGVQFTPRSVTVKKGNAVKFVWAGGTHNLVGPGVRVGAKSSGSRVVTFRKKGTFKFVCQLHANMTTKVIVK</sequence>
<evidence type="ECO:0000256" key="2">
    <source>
        <dbReference type="ARBA" id="ARBA00023008"/>
    </source>
</evidence>
<accession>A0ABY5DTQ7</accession>
<evidence type="ECO:0000259" key="4">
    <source>
        <dbReference type="Pfam" id="PF00127"/>
    </source>
</evidence>
<evidence type="ECO:0000256" key="3">
    <source>
        <dbReference type="SAM" id="SignalP"/>
    </source>
</evidence>
<dbReference type="Proteomes" id="UP001056035">
    <property type="component" value="Chromosome"/>
</dbReference>
<dbReference type="EMBL" id="CP098502">
    <property type="protein sequence ID" value="UTI64187.1"/>
    <property type="molecule type" value="Genomic_DNA"/>
</dbReference>
<dbReference type="InterPro" id="IPR008972">
    <property type="entry name" value="Cupredoxin"/>
</dbReference>
<dbReference type="Pfam" id="PF00127">
    <property type="entry name" value="Copper-bind"/>
    <property type="match status" value="1"/>
</dbReference>
<dbReference type="RefSeq" id="WP_254570900.1">
    <property type="nucleotide sequence ID" value="NZ_CP098502.1"/>
</dbReference>
<organism evidence="5 6">
    <name type="scientific">Paraconexibacter antarcticus</name>
    <dbReference type="NCBI Taxonomy" id="2949664"/>
    <lineage>
        <taxon>Bacteria</taxon>
        <taxon>Bacillati</taxon>
        <taxon>Actinomycetota</taxon>
        <taxon>Thermoleophilia</taxon>
        <taxon>Solirubrobacterales</taxon>
        <taxon>Paraconexibacteraceae</taxon>
        <taxon>Paraconexibacter</taxon>
    </lineage>
</organism>
<evidence type="ECO:0000256" key="1">
    <source>
        <dbReference type="ARBA" id="ARBA00022723"/>
    </source>
</evidence>
<keyword evidence="3" id="KW-0732">Signal</keyword>
<dbReference type="InterPro" id="IPR000923">
    <property type="entry name" value="BlueCu_1"/>
</dbReference>
<dbReference type="SUPFAM" id="SSF49503">
    <property type="entry name" value="Cupredoxins"/>
    <property type="match status" value="1"/>
</dbReference>
<feature type="chain" id="PRO_5045818246" evidence="3">
    <location>
        <begin position="29"/>
        <end position="110"/>
    </location>
</feature>
<keyword evidence="2" id="KW-0186">Copper</keyword>
<protein>
    <submittedName>
        <fullName evidence="5">Cupredoxin domain-containing protein</fullName>
    </submittedName>
</protein>
<proteinExistence type="predicted"/>
<evidence type="ECO:0000313" key="6">
    <source>
        <dbReference type="Proteomes" id="UP001056035"/>
    </source>
</evidence>
<evidence type="ECO:0000313" key="5">
    <source>
        <dbReference type="EMBL" id="UTI64187.1"/>
    </source>
</evidence>
<reference evidence="5 6" key="1">
    <citation type="submission" date="2022-06" db="EMBL/GenBank/DDBJ databases">
        <title>Paraconexibacter antarcticus.</title>
        <authorList>
            <person name="Kim C.S."/>
        </authorList>
    </citation>
    <scope>NUCLEOTIDE SEQUENCE [LARGE SCALE GENOMIC DNA]</scope>
    <source>
        <strain evidence="5 6">02-257</strain>
    </source>
</reference>
<keyword evidence="6" id="KW-1185">Reference proteome</keyword>
<gene>
    <name evidence="5" type="ORF">NBH00_22970</name>
</gene>
<feature type="domain" description="Blue (type 1) copper" evidence="4">
    <location>
        <begin position="35"/>
        <end position="110"/>
    </location>
</feature>